<evidence type="ECO:0000313" key="1">
    <source>
        <dbReference type="EMBL" id="GEN61950.1"/>
    </source>
</evidence>
<name>A0A511XG70_9PROT</name>
<protein>
    <submittedName>
        <fullName evidence="1">DUF4186 domain-containing protein</fullName>
    </submittedName>
</protein>
<dbReference type="AlphaFoldDB" id="A0A511XG70"/>
<evidence type="ECO:0000313" key="2">
    <source>
        <dbReference type="Proteomes" id="UP000321746"/>
    </source>
</evidence>
<organism evidence="1 2">
    <name type="scientific">Acetobacter oeni</name>
    <dbReference type="NCBI Taxonomy" id="304077"/>
    <lineage>
        <taxon>Bacteria</taxon>
        <taxon>Pseudomonadati</taxon>
        <taxon>Pseudomonadota</taxon>
        <taxon>Alphaproteobacteria</taxon>
        <taxon>Acetobacterales</taxon>
        <taxon>Acetobacteraceae</taxon>
        <taxon>Acetobacter</taxon>
    </lineage>
</organism>
<dbReference type="Pfam" id="PF13811">
    <property type="entry name" value="DUF4186"/>
    <property type="match status" value="1"/>
</dbReference>
<keyword evidence="2" id="KW-1185">Reference proteome</keyword>
<dbReference type="InterPro" id="IPR020378">
    <property type="entry name" value="DUF4186"/>
</dbReference>
<dbReference type="RefSeq" id="WP_146884976.1">
    <property type="nucleotide sequence ID" value="NZ_BJYG01000001.1"/>
</dbReference>
<dbReference type="OrthoDB" id="3781311at2"/>
<proteinExistence type="predicted"/>
<sequence>MNDISSDRDSIGAIALPDTLWDRLARSEFRAKFHLNEKDRLYLETRGLPVIAEHASDFIAARLAPAKPPRDGRQTPWRGHPVFVAQHATGTCCRSCLAQWHGFPKGTALDDRQQSYVVKVICRWLEREDADVPVQTQASLPL</sequence>
<gene>
    <name evidence="1" type="primary">yneG</name>
    <name evidence="1" type="ORF">AOE01nite_01740</name>
</gene>
<comment type="caution">
    <text evidence="1">The sequence shown here is derived from an EMBL/GenBank/DDBJ whole genome shotgun (WGS) entry which is preliminary data.</text>
</comment>
<reference evidence="1 2" key="1">
    <citation type="submission" date="2019-07" db="EMBL/GenBank/DDBJ databases">
        <title>Whole genome shotgun sequence of Acetobacter oeni NBRC 105207.</title>
        <authorList>
            <person name="Hosoyama A."/>
            <person name="Uohara A."/>
            <person name="Ohji S."/>
            <person name="Ichikawa N."/>
        </authorList>
    </citation>
    <scope>NUCLEOTIDE SEQUENCE [LARGE SCALE GENOMIC DNA]</scope>
    <source>
        <strain evidence="1 2">NBRC 105207</strain>
    </source>
</reference>
<dbReference type="Proteomes" id="UP000321746">
    <property type="component" value="Unassembled WGS sequence"/>
</dbReference>
<dbReference type="EMBL" id="BJYG01000001">
    <property type="protein sequence ID" value="GEN61950.1"/>
    <property type="molecule type" value="Genomic_DNA"/>
</dbReference>
<accession>A0A511XG70</accession>